<reference evidence="2 3" key="1">
    <citation type="journal article" date="2016" name="Nat. Commun.">
        <title>Thousands of microbial genomes shed light on interconnected biogeochemical processes in an aquifer system.</title>
        <authorList>
            <person name="Anantharaman K."/>
            <person name="Brown C.T."/>
            <person name="Hug L.A."/>
            <person name="Sharon I."/>
            <person name="Castelle C.J."/>
            <person name="Probst A.J."/>
            <person name="Thomas B.C."/>
            <person name="Singh A."/>
            <person name="Wilkins M.J."/>
            <person name="Karaoz U."/>
            <person name="Brodie E.L."/>
            <person name="Williams K.H."/>
            <person name="Hubbard S.S."/>
            <person name="Banfield J.F."/>
        </authorList>
    </citation>
    <scope>NUCLEOTIDE SEQUENCE [LARGE SCALE GENOMIC DNA]</scope>
    <source>
        <strain evidence="3">RIFCSPLOWO2_12_FULL_64_10</strain>
    </source>
</reference>
<dbReference type="InterPro" id="IPR039365">
    <property type="entry name" value="IS701-like"/>
</dbReference>
<evidence type="ECO:0000313" key="3">
    <source>
        <dbReference type="Proteomes" id="UP000178606"/>
    </source>
</evidence>
<dbReference type="AlphaFoldDB" id="A0A1F6C8F5"/>
<dbReference type="PANTHER" id="PTHR33627">
    <property type="entry name" value="TRANSPOSASE"/>
    <property type="match status" value="1"/>
</dbReference>
<evidence type="ECO:0000313" key="2">
    <source>
        <dbReference type="EMBL" id="OGG45428.1"/>
    </source>
</evidence>
<evidence type="ECO:0000259" key="1">
    <source>
        <dbReference type="Pfam" id="PF13546"/>
    </source>
</evidence>
<proteinExistence type="predicted"/>
<protein>
    <recommendedName>
        <fullName evidence="1">Transposase IS701-like DDE domain-containing protein</fullName>
    </recommendedName>
</protein>
<dbReference type="InterPro" id="IPR038721">
    <property type="entry name" value="IS701-like_DDE_dom"/>
</dbReference>
<sequence length="277" mass="31971">MRVETSAQGIKPLGLPANILAVWAKSTWGKWVWAMVDARLYLPEVWFDQDHAPLWKRWHIPPDRTFLTKPQLGLEMIRRAKANGLPFDVVGCDSLYGKDSQFRADLDSEDVIYMADIPADTRVFLKKPTVGIPPTPSGKKGRRFSRLRVLTKRKPKEVRSLTCHPKTTWQTVEVRQTERGLLTYPCAARQVWTITPQGQVRQEWLLIRREPDDTFSFSLSNAPAHTSLSQLALWRSKRYFAERTIQDTKSQAGWDERVCKRLQAFQRAIKSRDKGLV</sequence>
<dbReference type="PANTHER" id="PTHR33627:SF1">
    <property type="entry name" value="TRANSPOSASE"/>
    <property type="match status" value="1"/>
</dbReference>
<organism evidence="2 3">
    <name type="scientific">Handelsmanbacteria sp. (strain RIFCSPLOWO2_12_FULL_64_10)</name>
    <dbReference type="NCBI Taxonomy" id="1817868"/>
    <lineage>
        <taxon>Bacteria</taxon>
        <taxon>Candidatus Handelsmaniibacteriota</taxon>
    </lineage>
</organism>
<dbReference type="Pfam" id="PF13546">
    <property type="entry name" value="DDE_5"/>
    <property type="match status" value="1"/>
</dbReference>
<gene>
    <name evidence="2" type="ORF">A3F84_06375</name>
</gene>
<dbReference type="Proteomes" id="UP000178606">
    <property type="component" value="Unassembled WGS sequence"/>
</dbReference>
<feature type="domain" description="Transposase IS701-like DDE" evidence="1">
    <location>
        <begin position="30"/>
        <end position="179"/>
    </location>
</feature>
<accession>A0A1F6C8F5</accession>
<name>A0A1F6C8F5_HANXR</name>
<dbReference type="EMBL" id="MFKF01000377">
    <property type="protein sequence ID" value="OGG45428.1"/>
    <property type="molecule type" value="Genomic_DNA"/>
</dbReference>
<comment type="caution">
    <text evidence="2">The sequence shown here is derived from an EMBL/GenBank/DDBJ whole genome shotgun (WGS) entry which is preliminary data.</text>
</comment>